<dbReference type="RefSeq" id="WP_285612563.1">
    <property type="nucleotide sequence ID" value="NZ_BSSD01000009.1"/>
</dbReference>
<dbReference type="InterPro" id="IPR057169">
    <property type="entry name" value="DUF7847"/>
</dbReference>
<evidence type="ECO:0000313" key="4">
    <source>
        <dbReference type="EMBL" id="GLW94468.1"/>
    </source>
</evidence>
<comment type="caution">
    <text evidence="4">The sequence shown here is derived from an EMBL/GenBank/DDBJ whole genome shotgun (WGS) entry which is preliminary data.</text>
</comment>
<dbReference type="AlphaFoldDB" id="A0A9W6QT85"/>
<feature type="region of interest" description="Disordered" evidence="1">
    <location>
        <begin position="1"/>
        <end position="25"/>
    </location>
</feature>
<feature type="transmembrane region" description="Helical" evidence="2">
    <location>
        <begin position="273"/>
        <end position="296"/>
    </location>
</feature>
<feature type="transmembrane region" description="Helical" evidence="2">
    <location>
        <begin position="61"/>
        <end position="85"/>
    </location>
</feature>
<accession>A0A9W6QT85</accession>
<name>A0A9W6QT85_9PSEU</name>
<dbReference type="EMBL" id="BSSD01000009">
    <property type="protein sequence ID" value="GLW94468.1"/>
    <property type="molecule type" value="Genomic_DNA"/>
</dbReference>
<keyword evidence="2" id="KW-0472">Membrane</keyword>
<feature type="transmembrane region" description="Helical" evidence="2">
    <location>
        <begin position="112"/>
        <end position="138"/>
    </location>
</feature>
<proteinExistence type="predicted"/>
<feature type="transmembrane region" description="Helical" evidence="2">
    <location>
        <begin position="189"/>
        <end position="215"/>
    </location>
</feature>
<feature type="domain" description="DUF7847" evidence="3">
    <location>
        <begin position="159"/>
        <end position="296"/>
    </location>
</feature>
<evidence type="ECO:0000256" key="2">
    <source>
        <dbReference type="SAM" id="Phobius"/>
    </source>
</evidence>
<sequence length="313" mass="32760">MTDRPDQPEQPSGPEPTPAPQASTRTDHTGAIQLGIVPLRPLTLPDFVSGTVGALRRNARALLGVSLLVAVSGELLRLLVSTLVLGEVPVLEEFKPGATVDWDALYPYATDLAISMVSILLLSIPLTAVVNVVVPRAVFGHTTSARHALREALPHLGRLALVTLVTVLIYGGLIALAVLVLTAGGGAGALIALPLLVGALYLAVAFTFVGSVVVVEGLGPIAALDRSRTLVHTTGWWRLAGFSVLLNVVLGLFGMVVTALFTRLSGASLLGDTLAVILTGTLTGVITMVFQCLWYVDYRARAEGIEGLWVKAG</sequence>
<keyword evidence="2" id="KW-0812">Transmembrane</keyword>
<keyword evidence="2" id="KW-1133">Transmembrane helix</keyword>
<protein>
    <recommendedName>
        <fullName evidence="3">DUF7847 domain-containing protein</fullName>
    </recommendedName>
</protein>
<keyword evidence="5" id="KW-1185">Reference proteome</keyword>
<evidence type="ECO:0000313" key="5">
    <source>
        <dbReference type="Proteomes" id="UP001165042"/>
    </source>
</evidence>
<reference evidence="4" key="1">
    <citation type="submission" date="2023-02" db="EMBL/GenBank/DDBJ databases">
        <title>Actinokineospora globicatena NBRC 15670.</title>
        <authorList>
            <person name="Ichikawa N."/>
            <person name="Sato H."/>
            <person name="Tonouchi N."/>
        </authorList>
    </citation>
    <scope>NUCLEOTIDE SEQUENCE</scope>
    <source>
        <strain evidence="4">NBRC 15670</strain>
    </source>
</reference>
<feature type="transmembrane region" description="Helical" evidence="2">
    <location>
        <begin position="159"/>
        <end position="183"/>
    </location>
</feature>
<gene>
    <name evidence="4" type="ORF">Aglo03_52840</name>
</gene>
<organism evidence="4 5">
    <name type="scientific">Actinokineospora globicatena</name>
    <dbReference type="NCBI Taxonomy" id="103729"/>
    <lineage>
        <taxon>Bacteria</taxon>
        <taxon>Bacillati</taxon>
        <taxon>Actinomycetota</taxon>
        <taxon>Actinomycetes</taxon>
        <taxon>Pseudonocardiales</taxon>
        <taxon>Pseudonocardiaceae</taxon>
        <taxon>Actinokineospora</taxon>
    </lineage>
</organism>
<dbReference type="Pfam" id="PF25231">
    <property type="entry name" value="DUF7847"/>
    <property type="match status" value="1"/>
</dbReference>
<evidence type="ECO:0000259" key="3">
    <source>
        <dbReference type="Pfam" id="PF25231"/>
    </source>
</evidence>
<dbReference type="Proteomes" id="UP001165042">
    <property type="component" value="Unassembled WGS sequence"/>
</dbReference>
<feature type="transmembrane region" description="Helical" evidence="2">
    <location>
        <begin position="236"/>
        <end position="261"/>
    </location>
</feature>
<evidence type="ECO:0000256" key="1">
    <source>
        <dbReference type="SAM" id="MobiDB-lite"/>
    </source>
</evidence>